<gene>
    <name evidence="4" type="ORF">F2Y13_12820</name>
</gene>
<keyword evidence="2" id="KW-0732">Signal</keyword>
<reference evidence="4 5" key="1">
    <citation type="journal article" date="2019" name="Nat. Med.">
        <title>A library of human gut bacterial isolates paired with longitudinal multiomics data enables mechanistic microbiome research.</title>
        <authorList>
            <person name="Poyet M."/>
            <person name="Groussin M."/>
            <person name="Gibbons S.M."/>
            <person name="Avila-Pacheco J."/>
            <person name="Jiang X."/>
            <person name="Kearney S.M."/>
            <person name="Perrotta A.R."/>
            <person name="Berdy B."/>
            <person name="Zhao S."/>
            <person name="Lieberman T.D."/>
            <person name="Swanson P.K."/>
            <person name="Smith M."/>
            <person name="Roesemann S."/>
            <person name="Alexander J.E."/>
            <person name="Rich S.A."/>
            <person name="Livny J."/>
            <person name="Vlamakis H."/>
            <person name="Clish C."/>
            <person name="Bullock K."/>
            <person name="Deik A."/>
            <person name="Scott J."/>
            <person name="Pierce K.A."/>
            <person name="Xavier R.J."/>
            <person name="Alm E.J."/>
        </authorList>
    </citation>
    <scope>NUCLEOTIDE SEQUENCE [LARGE SCALE GENOMIC DNA]</scope>
    <source>
        <strain evidence="4 5">BIOML-A2</strain>
    </source>
</reference>
<dbReference type="InterPro" id="IPR045957">
    <property type="entry name" value="DUF6377"/>
</dbReference>
<dbReference type="RefSeq" id="WP_149887733.1">
    <property type="nucleotide sequence ID" value="NZ_DAWEMQ010000018.1"/>
</dbReference>
<dbReference type="EMBL" id="VVXK01000023">
    <property type="protein sequence ID" value="KAA2366764.1"/>
    <property type="molecule type" value="Genomic_DNA"/>
</dbReference>
<keyword evidence="1" id="KW-1133">Transmembrane helix</keyword>
<keyword evidence="1" id="KW-0472">Membrane</keyword>
<feature type="chain" id="PRO_5023016261" description="DUF6377 domain-containing protein" evidence="2">
    <location>
        <begin position="22"/>
        <end position="558"/>
    </location>
</feature>
<comment type="caution">
    <text evidence="4">The sequence shown here is derived from an EMBL/GenBank/DDBJ whole genome shotgun (WGS) entry which is preliminary data.</text>
</comment>
<accession>A0A5B3FZW2</accession>
<evidence type="ECO:0000313" key="4">
    <source>
        <dbReference type="EMBL" id="KAA2366764.1"/>
    </source>
</evidence>
<evidence type="ECO:0000256" key="2">
    <source>
        <dbReference type="SAM" id="SignalP"/>
    </source>
</evidence>
<keyword evidence="1" id="KW-0812">Transmembrane</keyword>
<proteinExistence type="predicted"/>
<evidence type="ECO:0000313" key="5">
    <source>
        <dbReference type="Proteomes" id="UP000323567"/>
    </source>
</evidence>
<feature type="signal peptide" evidence="2">
    <location>
        <begin position="1"/>
        <end position="21"/>
    </location>
</feature>
<protein>
    <recommendedName>
        <fullName evidence="3">DUF6377 domain-containing protein</fullName>
    </recommendedName>
</protein>
<evidence type="ECO:0000256" key="1">
    <source>
        <dbReference type="SAM" id="Phobius"/>
    </source>
</evidence>
<name>A0A5B3FZW2_9BACT</name>
<dbReference type="Pfam" id="PF19904">
    <property type="entry name" value="DUF6377"/>
    <property type="match status" value="1"/>
</dbReference>
<feature type="transmembrane region" description="Helical" evidence="1">
    <location>
        <begin position="331"/>
        <end position="354"/>
    </location>
</feature>
<sequence>MKILLLAAALFSALSAAPASPGEKTDLQELFRSLDRVIARSGEYTARRESRIDSLKRALTRDGLSLRERFDLTERLAENYNSYQSDFALLYLRRTLALAEETGDNDLIMRARSGIALCYSLGGRFYEAEEILSGIRDTVHVSRRALQSYYVARHRMNRELYALTEPGERRDLFRRREHYYAVSAAEISEDTFTSLYYGYMDAIVRKDWSEASTLCDSLLVSVPSDSHSYAKAANHKAQLEGKAGRPDEELAWFIRSAMADIQSAVRDHGSLCTVSEELFNRGDVDRAMDYIRVAIRDTRFFNSPSRSWRDMAILPQIEAAYSERNARLHTMYIVLIVVILLFFVSAVAAGLYVLSRNRKLCAVQQTLRESNDKLNGLARSLRETNDRLSAQNLRIADANRIKEVYIGGFLQTISEYINKLSGTYQYVNKMLRDDRIAELRREYARSNVRNDELKEFYALFDKTFLGLFPSFIDEMNGLLADEARTEGRHDGELTTVLRIYALIRLGITDTVTIAALLHCSIRTVYNYRSFTQRHSRPDVGDLEQRVQLIGLNGIAARS</sequence>
<evidence type="ECO:0000259" key="3">
    <source>
        <dbReference type="Pfam" id="PF19904"/>
    </source>
</evidence>
<dbReference type="AlphaFoldDB" id="A0A5B3FZW2"/>
<organism evidence="4 5">
    <name type="scientific">Alistipes shahii</name>
    <dbReference type="NCBI Taxonomy" id="328814"/>
    <lineage>
        <taxon>Bacteria</taxon>
        <taxon>Pseudomonadati</taxon>
        <taxon>Bacteroidota</taxon>
        <taxon>Bacteroidia</taxon>
        <taxon>Bacteroidales</taxon>
        <taxon>Rikenellaceae</taxon>
        <taxon>Alistipes</taxon>
    </lineage>
</organism>
<dbReference type="Proteomes" id="UP000323567">
    <property type="component" value="Unassembled WGS sequence"/>
</dbReference>
<feature type="domain" description="DUF6377" evidence="3">
    <location>
        <begin position="260"/>
        <end position="514"/>
    </location>
</feature>